<evidence type="ECO:0000313" key="2">
    <source>
        <dbReference type="EMBL" id="ARU04003.1"/>
    </source>
</evidence>
<dbReference type="AlphaFoldDB" id="A0A1Y0EK38"/>
<evidence type="ECO:0000313" key="3">
    <source>
        <dbReference type="Proteomes" id="UP000196138"/>
    </source>
</evidence>
<sequence length="389" mass="43695">MIDLNELREELAEYAVPKREGGRSVREERIIAGFEEIQRFVEGHGRTPQHGEDKDIFERLYAVRLDRLRAMDECRALLAPLDHQGLLSGAEIAQADSVESMDDEELLAELEGAAGPSDITELRHVRSRAEIRAAEEIANRERCEDFDRFQPLFQQAESELKSGIRQTRPFGRDASVTTGNFFILGGQLVYVAEMGDVFRTPNGEPDARLRVIYSNGTESNLLLRSLQRALYKDQAGRRLTDPNAGPLFSETWEEDDIASGTIYVLRSLSSHPFVAEHRELIHKIGVTGGKVESRIANAAHDATYLLAEVEVVASYKLAGVNRTKLEGIFHRIFAPAQLDLTIQDRFGHPVRPREWFLAPLHVIDEAVRRILDGSISDVVYDPKTARLVG</sequence>
<keyword evidence="3" id="KW-1185">Reference proteome</keyword>
<gene>
    <name evidence="2" type="ORF">CCO03_04335</name>
</gene>
<dbReference type="Pfam" id="PF13455">
    <property type="entry name" value="MUG113"/>
    <property type="match status" value="1"/>
</dbReference>
<dbReference type="InterPro" id="IPR018306">
    <property type="entry name" value="Phage_T5_Orf172_DNA-bd"/>
</dbReference>
<accession>A0A1Y0EK38</accession>
<organism evidence="2 3">
    <name type="scientific">Comamonas serinivorans</name>
    <dbReference type="NCBI Taxonomy" id="1082851"/>
    <lineage>
        <taxon>Bacteria</taxon>
        <taxon>Pseudomonadati</taxon>
        <taxon>Pseudomonadota</taxon>
        <taxon>Betaproteobacteria</taxon>
        <taxon>Burkholderiales</taxon>
        <taxon>Comamonadaceae</taxon>
        <taxon>Comamonas</taxon>
    </lineage>
</organism>
<proteinExistence type="predicted"/>
<protein>
    <recommendedName>
        <fullName evidence="1">Bacteriophage T5 Orf172 DNA-binding domain-containing protein</fullName>
    </recommendedName>
</protein>
<dbReference type="SMART" id="SM00974">
    <property type="entry name" value="T5orf172"/>
    <property type="match status" value="1"/>
</dbReference>
<evidence type="ECO:0000259" key="1">
    <source>
        <dbReference type="SMART" id="SM00974"/>
    </source>
</evidence>
<dbReference type="OrthoDB" id="9814995at2"/>
<feature type="domain" description="Bacteriophage T5 Orf172 DNA-binding" evidence="1">
    <location>
        <begin position="276"/>
        <end position="370"/>
    </location>
</feature>
<dbReference type="Proteomes" id="UP000196138">
    <property type="component" value="Chromosome"/>
</dbReference>
<dbReference type="KEGG" id="cser:CCO03_04335"/>
<name>A0A1Y0EK38_9BURK</name>
<reference evidence="2 3" key="1">
    <citation type="submission" date="2017-05" db="EMBL/GenBank/DDBJ databases">
        <authorList>
            <person name="Song R."/>
            <person name="Chenine A.L."/>
            <person name="Ruprecht R.M."/>
        </authorList>
    </citation>
    <scope>NUCLEOTIDE SEQUENCE [LARGE SCALE GENOMIC DNA]</scope>
    <source>
        <strain evidence="2 3">DSM 26136</strain>
    </source>
</reference>
<dbReference type="EMBL" id="CP021455">
    <property type="protein sequence ID" value="ARU04003.1"/>
    <property type="molecule type" value="Genomic_DNA"/>
</dbReference>
<dbReference type="RefSeq" id="WP_087277709.1">
    <property type="nucleotide sequence ID" value="NZ_CP021455.1"/>
</dbReference>